<evidence type="ECO:0000259" key="1">
    <source>
        <dbReference type="Pfam" id="PF26217"/>
    </source>
</evidence>
<organism evidence="2">
    <name type="scientific">Anguilla anguilla</name>
    <name type="common">European freshwater eel</name>
    <name type="synonym">Muraena anguilla</name>
    <dbReference type="NCBI Taxonomy" id="7936"/>
    <lineage>
        <taxon>Eukaryota</taxon>
        <taxon>Metazoa</taxon>
        <taxon>Chordata</taxon>
        <taxon>Craniata</taxon>
        <taxon>Vertebrata</taxon>
        <taxon>Euteleostomi</taxon>
        <taxon>Actinopterygii</taxon>
        <taxon>Neopterygii</taxon>
        <taxon>Teleostei</taxon>
        <taxon>Anguilliformes</taxon>
        <taxon>Anguillidae</taxon>
        <taxon>Anguilla</taxon>
    </lineage>
</organism>
<name>A0A0E9TKA2_ANGAN</name>
<dbReference type="EMBL" id="GBXM01054690">
    <property type="protein sequence ID" value="JAH53887.1"/>
    <property type="molecule type" value="Transcribed_RNA"/>
</dbReference>
<dbReference type="Pfam" id="PF26217">
    <property type="entry name" value="GDPGP1_N"/>
    <property type="match status" value="1"/>
</dbReference>
<evidence type="ECO:0000313" key="2">
    <source>
        <dbReference type="EMBL" id="JAH53887.1"/>
    </source>
</evidence>
<proteinExistence type="predicted"/>
<dbReference type="InterPro" id="IPR058866">
    <property type="entry name" value="GDPGP1_N"/>
</dbReference>
<protein>
    <recommendedName>
        <fullName evidence="1">GDPGP1-like N-terminal domain-containing protein</fullName>
    </recommendedName>
</protein>
<accession>A0A0E9TKA2</accession>
<reference evidence="2" key="1">
    <citation type="submission" date="2014-11" db="EMBL/GenBank/DDBJ databases">
        <authorList>
            <person name="Amaro Gonzalez C."/>
        </authorList>
    </citation>
    <scope>NUCLEOTIDE SEQUENCE</scope>
</reference>
<sequence>MPQILTASAIQTGIESVFLSADSGFRVGFNSLGAFASVNHFTPPWILLRLGDCG</sequence>
<reference evidence="2" key="2">
    <citation type="journal article" date="2015" name="Fish Shellfish Immunol.">
        <title>Early steps in the European eel (Anguilla anguilla)-Vibrio vulnificus interaction in the gills: Role of the RtxA13 toxin.</title>
        <authorList>
            <person name="Callol A."/>
            <person name="Pajuelo D."/>
            <person name="Ebbesson L."/>
            <person name="Teles M."/>
            <person name="MacKenzie S."/>
            <person name="Amaro C."/>
        </authorList>
    </citation>
    <scope>NUCLEOTIDE SEQUENCE</scope>
</reference>
<dbReference type="AlphaFoldDB" id="A0A0E9TKA2"/>
<feature type="domain" description="GDPGP1-like N-terminal" evidence="1">
    <location>
        <begin position="1"/>
        <end position="41"/>
    </location>
</feature>